<dbReference type="SUPFAM" id="SSF57997">
    <property type="entry name" value="Tropomyosin"/>
    <property type="match status" value="1"/>
</dbReference>
<evidence type="ECO:0000313" key="9">
    <source>
        <dbReference type="Proteomes" id="UP000887566"/>
    </source>
</evidence>
<dbReference type="GO" id="GO:0005634">
    <property type="term" value="C:nucleus"/>
    <property type="evidence" value="ECO:0007669"/>
    <property type="project" value="TreeGrafter"/>
</dbReference>
<organism evidence="9 10">
    <name type="scientific">Plectus sambesii</name>
    <dbReference type="NCBI Taxonomy" id="2011161"/>
    <lineage>
        <taxon>Eukaryota</taxon>
        <taxon>Metazoa</taxon>
        <taxon>Ecdysozoa</taxon>
        <taxon>Nematoda</taxon>
        <taxon>Chromadorea</taxon>
        <taxon>Plectida</taxon>
        <taxon>Plectina</taxon>
        <taxon>Plectoidea</taxon>
        <taxon>Plectidae</taxon>
        <taxon>Plectus</taxon>
    </lineage>
</organism>
<keyword evidence="2" id="KW-0677">Repeat</keyword>
<accession>A0A914VEK1</accession>
<dbReference type="SMART" id="SM00355">
    <property type="entry name" value="ZnF_C2H2"/>
    <property type="match status" value="3"/>
</dbReference>
<evidence type="ECO:0000256" key="6">
    <source>
        <dbReference type="SAM" id="Coils"/>
    </source>
</evidence>
<proteinExistence type="predicted"/>
<dbReference type="AlphaFoldDB" id="A0A914VEK1"/>
<feature type="region of interest" description="Disordered" evidence="7">
    <location>
        <begin position="241"/>
        <end position="314"/>
    </location>
</feature>
<dbReference type="WBParaSite" id="PSAMB.scaffold1880size27004.g15437.t2">
    <property type="protein sequence ID" value="PSAMB.scaffold1880size27004.g15437.t2"/>
    <property type="gene ID" value="PSAMB.scaffold1880size27004.g15437"/>
</dbReference>
<keyword evidence="4" id="KW-0862">Zinc</keyword>
<evidence type="ECO:0000259" key="8">
    <source>
        <dbReference type="PROSITE" id="PS50157"/>
    </source>
</evidence>
<evidence type="ECO:0000256" key="4">
    <source>
        <dbReference type="ARBA" id="ARBA00022833"/>
    </source>
</evidence>
<sequence length="644" mass="69389">MWVELAGPFVHASCSRPANARPLKSARPALVAVGYPSTLLVCCRRRLSATARGALPKYGYSQLARPVATVDSPAQSLTPSSNKAGAVPLLSPSFVFGLRAWAIDGRADSSPNSDATLDFASFHHHHHRPFQAAVMPYRAELKRPDLKGQFPCSVCGKIFCHSSSLSRHRMQAHFKSYTCTQCNQEISSNETLRSHMFRAHGISRMFMCRCCNWAFPDKTSLHIHMQSMMRNGHPGDVSVLARSSTDGPGMAGGMPMGSPIEMDDGSPQSSMPMGSPIEMDDGSPQSSPTGRAESCSPTGLPTMTPNAKGSIFPCLPTREELFTRLRERAGNGGSNGDSHSPTPLPASADVAGNGQWLANWLANNPFGSPALSGLAGMQQQLLRNSLLNKNCPLDEDDEGLEINCVDDTVTDESLLSEGKEDGEAVKVEPSSEIQSLSVQRSSIVGNPLNSLLYKKKLNNALRNKRKASAPRPLSSFLKAEREESGDGPPPAKVVIGKVENASEQPSPTASDSHTSGSNGPLSANGSDASGSPLKCFECQVTKGKLSLAENRNRFFESKVSSLESKVARLDNQIHGLEGTVRQYEVDQRELRRQCETFEGKLLECQEKAVQALACVHGGPESLGTVKLMLENLLESTTLFRNSKA</sequence>
<feature type="region of interest" description="Disordered" evidence="7">
    <location>
        <begin position="462"/>
        <end position="530"/>
    </location>
</feature>
<dbReference type="Proteomes" id="UP000887566">
    <property type="component" value="Unplaced"/>
</dbReference>
<evidence type="ECO:0000256" key="5">
    <source>
        <dbReference type="PROSITE-ProRule" id="PRU00042"/>
    </source>
</evidence>
<feature type="region of interest" description="Disordered" evidence="7">
    <location>
        <begin position="417"/>
        <end position="439"/>
    </location>
</feature>
<protein>
    <submittedName>
        <fullName evidence="10">C2H2-type domain-containing protein</fullName>
    </submittedName>
</protein>
<dbReference type="PROSITE" id="PS50157">
    <property type="entry name" value="ZINC_FINGER_C2H2_2"/>
    <property type="match status" value="3"/>
</dbReference>
<dbReference type="Gene3D" id="3.30.160.60">
    <property type="entry name" value="Classic Zinc Finger"/>
    <property type="match status" value="1"/>
</dbReference>
<evidence type="ECO:0000256" key="3">
    <source>
        <dbReference type="ARBA" id="ARBA00022771"/>
    </source>
</evidence>
<name>A0A914VEK1_9BILA</name>
<evidence type="ECO:0000256" key="2">
    <source>
        <dbReference type="ARBA" id="ARBA00022737"/>
    </source>
</evidence>
<feature type="compositionally biased region" description="Low complexity" evidence="7">
    <location>
        <begin position="265"/>
        <end position="276"/>
    </location>
</feature>
<dbReference type="PANTHER" id="PTHR24408">
    <property type="entry name" value="ZINC FINGER PROTEIN"/>
    <property type="match status" value="1"/>
</dbReference>
<feature type="domain" description="C2H2-type" evidence="8">
    <location>
        <begin position="206"/>
        <end position="238"/>
    </location>
</feature>
<dbReference type="Pfam" id="PF00096">
    <property type="entry name" value="zf-C2H2"/>
    <property type="match status" value="1"/>
</dbReference>
<dbReference type="InterPro" id="IPR036236">
    <property type="entry name" value="Znf_C2H2_sf"/>
</dbReference>
<feature type="region of interest" description="Disordered" evidence="7">
    <location>
        <begin position="328"/>
        <end position="350"/>
    </location>
</feature>
<keyword evidence="3 5" id="KW-0863">Zinc-finger</keyword>
<reference evidence="10" key="1">
    <citation type="submission" date="2022-11" db="UniProtKB">
        <authorList>
            <consortium name="WormBaseParasite"/>
        </authorList>
    </citation>
    <scope>IDENTIFICATION</scope>
</reference>
<keyword evidence="6" id="KW-0175">Coiled coil</keyword>
<feature type="domain" description="C2H2-type" evidence="8">
    <location>
        <begin position="150"/>
        <end position="178"/>
    </location>
</feature>
<dbReference type="InterPro" id="IPR013087">
    <property type="entry name" value="Znf_C2H2_type"/>
</dbReference>
<evidence type="ECO:0000256" key="7">
    <source>
        <dbReference type="SAM" id="MobiDB-lite"/>
    </source>
</evidence>
<feature type="coiled-coil region" evidence="6">
    <location>
        <begin position="545"/>
        <end position="607"/>
    </location>
</feature>
<keyword evidence="1" id="KW-0479">Metal-binding</keyword>
<dbReference type="GO" id="GO:0000981">
    <property type="term" value="F:DNA-binding transcription factor activity, RNA polymerase II-specific"/>
    <property type="evidence" value="ECO:0007669"/>
    <property type="project" value="TreeGrafter"/>
</dbReference>
<dbReference type="GO" id="GO:0043565">
    <property type="term" value="F:sequence-specific DNA binding"/>
    <property type="evidence" value="ECO:0007669"/>
    <property type="project" value="TreeGrafter"/>
</dbReference>
<dbReference type="GO" id="GO:0008270">
    <property type="term" value="F:zinc ion binding"/>
    <property type="evidence" value="ECO:0007669"/>
    <property type="project" value="UniProtKB-KW"/>
</dbReference>
<feature type="domain" description="C2H2-type" evidence="8">
    <location>
        <begin position="177"/>
        <end position="205"/>
    </location>
</feature>
<dbReference type="SUPFAM" id="SSF57667">
    <property type="entry name" value="beta-beta-alpha zinc fingers"/>
    <property type="match status" value="2"/>
</dbReference>
<evidence type="ECO:0000313" key="10">
    <source>
        <dbReference type="WBParaSite" id="PSAMB.scaffold1880size27004.g15437.t2"/>
    </source>
</evidence>
<dbReference type="PROSITE" id="PS00028">
    <property type="entry name" value="ZINC_FINGER_C2H2_1"/>
    <property type="match status" value="2"/>
</dbReference>
<feature type="compositionally biased region" description="Polar residues" evidence="7">
    <location>
        <begin position="283"/>
        <end position="307"/>
    </location>
</feature>
<feature type="compositionally biased region" description="Polar residues" evidence="7">
    <location>
        <begin position="501"/>
        <end position="529"/>
    </location>
</feature>
<feature type="compositionally biased region" description="Basic and acidic residues" evidence="7">
    <location>
        <begin position="417"/>
        <end position="426"/>
    </location>
</feature>
<keyword evidence="9" id="KW-1185">Reference proteome</keyword>
<dbReference type="PANTHER" id="PTHR24408:SF47">
    <property type="entry name" value="ZINC FINGER PROTEIN HAM-2"/>
    <property type="match status" value="1"/>
</dbReference>
<dbReference type="Gene3D" id="1.20.5.170">
    <property type="match status" value="1"/>
</dbReference>
<evidence type="ECO:0000256" key="1">
    <source>
        <dbReference type="ARBA" id="ARBA00022723"/>
    </source>
</evidence>